<keyword evidence="1" id="KW-0472">Membrane</keyword>
<proteinExistence type="predicted"/>
<dbReference type="EMBL" id="JAFVMG010000031">
    <property type="protein sequence ID" value="MBO1329557.1"/>
    <property type="molecule type" value="Genomic_DNA"/>
</dbReference>
<evidence type="ECO:0000256" key="1">
    <source>
        <dbReference type="SAM" id="Phobius"/>
    </source>
</evidence>
<evidence type="ECO:0000259" key="2">
    <source>
        <dbReference type="Pfam" id="PF13632"/>
    </source>
</evidence>
<gene>
    <name evidence="3" type="ORF">J2D75_13920</name>
</gene>
<accession>A0ABS3LQD5</accession>
<dbReference type="RefSeq" id="WP_207855390.1">
    <property type="nucleotide sequence ID" value="NZ_JAFVMG010000031.1"/>
</dbReference>
<dbReference type="Proteomes" id="UP000664399">
    <property type="component" value="Unassembled WGS sequence"/>
</dbReference>
<evidence type="ECO:0000313" key="3">
    <source>
        <dbReference type="EMBL" id="MBO1329557.1"/>
    </source>
</evidence>
<feature type="transmembrane region" description="Helical" evidence="1">
    <location>
        <begin position="287"/>
        <end position="308"/>
    </location>
</feature>
<dbReference type="Pfam" id="PF13632">
    <property type="entry name" value="Glyco_trans_2_3"/>
    <property type="match status" value="1"/>
</dbReference>
<protein>
    <submittedName>
        <fullName evidence="3">Glycosyltransferase family 2 protein</fullName>
    </submittedName>
</protein>
<dbReference type="InterPro" id="IPR001173">
    <property type="entry name" value="Glyco_trans_2-like"/>
</dbReference>
<keyword evidence="4" id="KW-1185">Reference proteome</keyword>
<feature type="domain" description="Glycosyltransferase 2-like" evidence="2">
    <location>
        <begin position="94"/>
        <end position="272"/>
    </location>
</feature>
<reference evidence="3 4" key="1">
    <citation type="submission" date="2021-03" db="EMBL/GenBank/DDBJ databases">
        <title>The complete genome sequence of Acetobacter suratthaniensis TBRC 1719.</title>
        <authorList>
            <person name="Charoenyingcharoen P."/>
            <person name="Yukphan P."/>
        </authorList>
    </citation>
    <scope>NUCLEOTIDE SEQUENCE [LARGE SCALE GENOMIC DNA]</scope>
    <source>
        <strain evidence="3 4">TBRC 1719</strain>
    </source>
</reference>
<dbReference type="SUPFAM" id="SSF53448">
    <property type="entry name" value="Nucleotide-diphospho-sugar transferases"/>
    <property type="match status" value="1"/>
</dbReference>
<evidence type="ECO:0000313" key="4">
    <source>
        <dbReference type="Proteomes" id="UP000664399"/>
    </source>
</evidence>
<name>A0ABS3LQD5_9PROT</name>
<dbReference type="InterPro" id="IPR029044">
    <property type="entry name" value="Nucleotide-diphossugar_trans"/>
</dbReference>
<comment type="caution">
    <text evidence="3">The sequence shown here is derived from an EMBL/GenBank/DDBJ whole genome shotgun (WGS) entry which is preliminary data.</text>
</comment>
<feature type="transmembrane region" description="Helical" evidence="1">
    <location>
        <begin position="239"/>
        <end position="267"/>
    </location>
</feature>
<keyword evidence="1" id="KW-1133">Transmembrane helix</keyword>
<keyword evidence="1" id="KW-0812">Transmembrane</keyword>
<organism evidence="3 4">
    <name type="scientific">Acetobacter suratthaniensis</name>
    <dbReference type="NCBI Taxonomy" id="1502841"/>
    <lineage>
        <taxon>Bacteria</taxon>
        <taxon>Pseudomonadati</taxon>
        <taxon>Pseudomonadota</taxon>
        <taxon>Alphaproteobacteria</taxon>
        <taxon>Acetobacterales</taxon>
        <taxon>Acetobacteraceae</taxon>
        <taxon>Acetobacter</taxon>
    </lineage>
</organism>
<sequence length="311" mass="35893">MAELTIITYLRGEERLTSELVEIGNQLHRLYCGVSMKLYVESKPKIITDAEFPIHIIYASGTKYRKILYTLDTTEDRYLLSLDNDIEANIPALLRLVKRTLDGHYDLGWGRIHSRRVSNFVSSLVEVDKLLSHTVLRPLLWRLHLGVTIPGQCFLLKTDNFKGRLSATDTFLDDLSIGLYAAKHHLRYCYMQEVVAFELPSYSFATLWKQRIRWATGFRQSLSCGTLGKKDRRLLWIHAFFYHLFPIIHVVALAFFAMKIPVAVFGWLCLVALTMARCNPKALAAAFIYPVAFPLFHIGWCFHVFYVGRKK</sequence>